<reference evidence="2 3" key="1">
    <citation type="journal article" date="2020" name="Nature">
        <title>Six reference-quality genomes reveal evolution of bat adaptations.</title>
        <authorList>
            <person name="Jebb D."/>
            <person name="Huang Z."/>
            <person name="Pippel M."/>
            <person name="Hughes G.M."/>
            <person name="Lavrichenko K."/>
            <person name="Devanna P."/>
            <person name="Winkler S."/>
            <person name="Jermiin L.S."/>
            <person name="Skirmuntt E.C."/>
            <person name="Katzourakis A."/>
            <person name="Burkitt-Gray L."/>
            <person name="Ray D.A."/>
            <person name="Sullivan K.A.M."/>
            <person name="Roscito J.G."/>
            <person name="Kirilenko B.M."/>
            <person name="Davalos L.M."/>
            <person name="Corthals A.P."/>
            <person name="Power M.L."/>
            <person name="Jones G."/>
            <person name="Ransome R.D."/>
            <person name="Dechmann D.K.N."/>
            <person name="Locatelli A.G."/>
            <person name="Puechmaille S.J."/>
            <person name="Fedrigo O."/>
            <person name="Jarvis E.D."/>
            <person name="Hiller M."/>
            <person name="Vernes S.C."/>
            <person name="Myers E.W."/>
            <person name="Teeling E.C."/>
        </authorList>
    </citation>
    <scope>NUCLEOTIDE SEQUENCE [LARGE SCALE GENOMIC DNA]</scope>
    <source>
        <strain evidence="2">MPipKuh1</strain>
        <tissue evidence="2">Flight muscle</tissue>
    </source>
</reference>
<dbReference type="EMBL" id="JACAGB010000029">
    <property type="protein sequence ID" value="KAF6300233.1"/>
    <property type="molecule type" value="Genomic_DNA"/>
</dbReference>
<dbReference type="AlphaFoldDB" id="A0A7J7TIN1"/>
<organism evidence="2 3">
    <name type="scientific">Pipistrellus kuhlii</name>
    <name type="common">Kuhl's pipistrelle</name>
    <dbReference type="NCBI Taxonomy" id="59472"/>
    <lineage>
        <taxon>Eukaryota</taxon>
        <taxon>Metazoa</taxon>
        <taxon>Chordata</taxon>
        <taxon>Craniata</taxon>
        <taxon>Vertebrata</taxon>
        <taxon>Euteleostomi</taxon>
        <taxon>Mammalia</taxon>
        <taxon>Eutheria</taxon>
        <taxon>Laurasiatheria</taxon>
        <taxon>Chiroptera</taxon>
        <taxon>Yangochiroptera</taxon>
        <taxon>Vespertilionidae</taxon>
        <taxon>Pipistrellus</taxon>
    </lineage>
</organism>
<dbReference type="Proteomes" id="UP000558488">
    <property type="component" value="Unassembled WGS sequence"/>
</dbReference>
<gene>
    <name evidence="2" type="ORF">mPipKuh1_009368</name>
</gene>
<protein>
    <submittedName>
        <fullName evidence="2">Uncharacterized protein</fullName>
    </submittedName>
</protein>
<accession>A0A7J7TIN1</accession>
<sequence length="125" mass="14525">MRSSASSSLLLMLSIEFFTVAMSIFISSRFIFIYSWFFFNSSRFFFISSWFFFISSWLLSNLSSIIYSHLMIITLNSCSDRLLASNLFTSFSGDACFSFMCRLFLCLPMVSLFRISGYVVFFLLC</sequence>
<feature type="transmembrane region" description="Helical" evidence="1">
    <location>
        <begin position="9"/>
        <end position="38"/>
    </location>
</feature>
<feature type="transmembrane region" description="Helical" evidence="1">
    <location>
        <begin position="103"/>
        <end position="124"/>
    </location>
</feature>
<keyword evidence="1" id="KW-1133">Transmembrane helix</keyword>
<comment type="caution">
    <text evidence="2">The sequence shown here is derived from an EMBL/GenBank/DDBJ whole genome shotgun (WGS) entry which is preliminary data.</text>
</comment>
<keyword evidence="1" id="KW-0472">Membrane</keyword>
<evidence type="ECO:0000313" key="3">
    <source>
        <dbReference type="Proteomes" id="UP000558488"/>
    </source>
</evidence>
<evidence type="ECO:0000256" key="1">
    <source>
        <dbReference type="SAM" id="Phobius"/>
    </source>
</evidence>
<proteinExistence type="predicted"/>
<feature type="transmembrane region" description="Helical" evidence="1">
    <location>
        <begin position="44"/>
        <end position="67"/>
    </location>
</feature>
<keyword evidence="3" id="KW-1185">Reference proteome</keyword>
<keyword evidence="1" id="KW-0812">Transmembrane</keyword>
<name>A0A7J7TIN1_PIPKU</name>
<evidence type="ECO:0000313" key="2">
    <source>
        <dbReference type="EMBL" id="KAF6300233.1"/>
    </source>
</evidence>